<protein>
    <submittedName>
        <fullName evidence="2">NusG domain II-containing protein</fullName>
    </submittedName>
</protein>
<evidence type="ECO:0000313" key="3">
    <source>
        <dbReference type="Proteomes" id="UP001623591"/>
    </source>
</evidence>
<dbReference type="CDD" id="cd09911">
    <property type="entry name" value="Lin0431_like"/>
    <property type="match status" value="1"/>
</dbReference>
<comment type="caution">
    <text evidence="2">The sequence shown here is derived from an EMBL/GenBank/DDBJ whole genome shotgun (WGS) entry which is preliminary data.</text>
</comment>
<keyword evidence="1" id="KW-0812">Transmembrane</keyword>
<dbReference type="Proteomes" id="UP001623591">
    <property type="component" value="Unassembled WGS sequence"/>
</dbReference>
<gene>
    <name evidence="2" type="ORF">ACJDUG_12720</name>
</gene>
<dbReference type="EMBL" id="JBJHZZ010000009">
    <property type="protein sequence ID" value="MFL0247834.1"/>
    <property type="molecule type" value="Genomic_DNA"/>
</dbReference>
<sequence length="126" mass="14048">MKLKPLDFVVIIVLVIITIGSSGFAIYNSQKNYNNKYVEIEVKGKLYKKLPLDNSKKEQIKVETNLGENVIEIDNGKVRIIDADCKDKICIKDGAINKPGSVLVCLPHKLVVQIKGENTESDTLSF</sequence>
<organism evidence="2 3">
    <name type="scientific">Candidatus Clostridium stratigraminis</name>
    <dbReference type="NCBI Taxonomy" id="3381661"/>
    <lineage>
        <taxon>Bacteria</taxon>
        <taxon>Bacillati</taxon>
        <taxon>Bacillota</taxon>
        <taxon>Clostridia</taxon>
        <taxon>Eubacteriales</taxon>
        <taxon>Clostridiaceae</taxon>
        <taxon>Clostridium</taxon>
    </lineage>
</organism>
<reference evidence="2 3" key="1">
    <citation type="submission" date="2024-11" db="EMBL/GenBank/DDBJ databases">
        <authorList>
            <person name="Heng Y.C."/>
            <person name="Lim A.C.H."/>
            <person name="Lee J.K.Y."/>
            <person name="Kittelmann S."/>
        </authorList>
    </citation>
    <scope>NUCLEOTIDE SEQUENCE [LARGE SCALE GENOMIC DNA]</scope>
    <source>
        <strain evidence="2 3">WILCCON 0185</strain>
    </source>
</reference>
<keyword evidence="1" id="KW-1133">Transmembrane helix</keyword>
<dbReference type="InterPro" id="IPR038690">
    <property type="entry name" value="NusG_2_sf"/>
</dbReference>
<accession>A0ABW8T5L8</accession>
<proteinExistence type="predicted"/>
<keyword evidence="1" id="KW-0472">Membrane</keyword>
<evidence type="ECO:0000256" key="1">
    <source>
        <dbReference type="SAM" id="Phobius"/>
    </source>
</evidence>
<feature type="transmembrane region" description="Helical" evidence="1">
    <location>
        <begin position="6"/>
        <end position="27"/>
    </location>
</feature>
<keyword evidence="3" id="KW-1185">Reference proteome</keyword>
<dbReference type="RefSeq" id="WP_406770264.1">
    <property type="nucleotide sequence ID" value="NZ_JBJHZZ010000009.1"/>
</dbReference>
<name>A0ABW8T5L8_9CLOT</name>
<evidence type="ECO:0000313" key="2">
    <source>
        <dbReference type="EMBL" id="MFL0247834.1"/>
    </source>
</evidence>
<dbReference type="Gene3D" id="2.60.320.10">
    <property type="entry name" value="N-utilization substance G protein NusG, insert domain"/>
    <property type="match status" value="1"/>
</dbReference>
<dbReference type="Pfam" id="PF07009">
    <property type="entry name" value="NusG_II"/>
    <property type="match status" value="1"/>
</dbReference>